<evidence type="ECO:0000256" key="1">
    <source>
        <dbReference type="ARBA" id="ARBA00022553"/>
    </source>
</evidence>
<dbReference type="EMBL" id="CP065053">
    <property type="protein sequence ID" value="QPI49298.1"/>
    <property type="molecule type" value="Genomic_DNA"/>
</dbReference>
<keyword evidence="1 2" id="KW-0597">Phosphoprotein</keyword>
<name>A0AA48WBA0_9BURK</name>
<dbReference type="PANTHER" id="PTHR44591">
    <property type="entry name" value="STRESS RESPONSE REGULATOR PROTEIN 1"/>
    <property type="match status" value="1"/>
</dbReference>
<evidence type="ECO:0000313" key="4">
    <source>
        <dbReference type="EMBL" id="QPI49298.1"/>
    </source>
</evidence>
<feature type="modified residue" description="4-aspartylphosphate" evidence="2">
    <location>
        <position position="50"/>
    </location>
</feature>
<dbReference type="InterPro" id="IPR001789">
    <property type="entry name" value="Sig_transdc_resp-reg_receiver"/>
</dbReference>
<feature type="domain" description="Response regulatory" evidence="3">
    <location>
        <begin position="1"/>
        <end position="114"/>
    </location>
</feature>
<keyword evidence="5" id="KW-1185">Reference proteome</keyword>
<evidence type="ECO:0000256" key="2">
    <source>
        <dbReference type="PROSITE-ProRule" id="PRU00169"/>
    </source>
</evidence>
<dbReference type="Pfam" id="PF00072">
    <property type="entry name" value="Response_reg"/>
    <property type="match status" value="1"/>
</dbReference>
<sequence>MILIVDDDMGMAETCAMLLETHGFEVGIAASGAQALARIRQAAPELVITDCVMPGMSGPELSARLKADPLTARLPVLLMSGSLRCEVGKNASYDGFLRKPFLAENLLAEVSSLLAAARTADDRYAKV</sequence>
<proteinExistence type="predicted"/>
<reference evidence="4 5" key="1">
    <citation type="submission" date="2020-11" db="EMBL/GenBank/DDBJ databases">
        <authorList>
            <person name="Sun Q."/>
        </authorList>
    </citation>
    <scope>NUCLEOTIDE SEQUENCE [LARGE SCALE GENOMIC DNA]</scope>
    <source>
        <strain evidence="4 5">P8398</strain>
    </source>
</reference>
<dbReference type="SUPFAM" id="SSF52172">
    <property type="entry name" value="CheY-like"/>
    <property type="match status" value="1"/>
</dbReference>
<evidence type="ECO:0000313" key="5">
    <source>
        <dbReference type="Proteomes" id="UP000662888"/>
    </source>
</evidence>
<dbReference type="PANTHER" id="PTHR44591:SF3">
    <property type="entry name" value="RESPONSE REGULATORY DOMAIN-CONTAINING PROTEIN"/>
    <property type="match status" value="1"/>
</dbReference>
<accession>A0AA48WBA0</accession>
<dbReference type="Gene3D" id="3.40.50.2300">
    <property type="match status" value="1"/>
</dbReference>
<gene>
    <name evidence="4" type="ORF">IV454_28250</name>
</gene>
<dbReference type="InterPro" id="IPR011006">
    <property type="entry name" value="CheY-like_superfamily"/>
</dbReference>
<dbReference type="SMART" id="SM00448">
    <property type="entry name" value="REC"/>
    <property type="match status" value="1"/>
</dbReference>
<organism evidence="4 5">
    <name type="scientific">Massilia antarctica</name>
    <dbReference type="NCBI Taxonomy" id="2765360"/>
    <lineage>
        <taxon>Bacteria</taxon>
        <taxon>Pseudomonadati</taxon>
        <taxon>Pseudomonadota</taxon>
        <taxon>Betaproteobacteria</taxon>
        <taxon>Burkholderiales</taxon>
        <taxon>Oxalobacteraceae</taxon>
        <taxon>Telluria group</taxon>
        <taxon>Massilia</taxon>
    </lineage>
</organism>
<dbReference type="PROSITE" id="PS50110">
    <property type="entry name" value="RESPONSE_REGULATORY"/>
    <property type="match status" value="1"/>
</dbReference>
<protein>
    <submittedName>
        <fullName evidence="4">Response regulator</fullName>
    </submittedName>
</protein>
<dbReference type="RefSeq" id="WP_206088861.1">
    <property type="nucleotide sequence ID" value="NZ_CP065053.1"/>
</dbReference>
<dbReference type="Proteomes" id="UP000662888">
    <property type="component" value="Chromosome"/>
</dbReference>
<evidence type="ECO:0000259" key="3">
    <source>
        <dbReference type="PROSITE" id="PS50110"/>
    </source>
</evidence>
<dbReference type="InterPro" id="IPR050595">
    <property type="entry name" value="Bact_response_regulator"/>
</dbReference>